<proteinExistence type="predicted"/>
<evidence type="ECO:0000313" key="2">
    <source>
        <dbReference type="Proteomes" id="UP001333996"/>
    </source>
</evidence>
<keyword evidence="2" id="KW-1185">Reference proteome</keyword>
<dbReference type="Proteomes" id="UP001333996">
    <property type="component" value="Unassembled WGS sequence"/>
</dbReference>
<name>A0ABU7FCM5_9ACTN</name>
<dbReference type="RefSeq" id="WP_329506037.1">
    <property type="nucleotide sequence ID" value="NZ_BAAAYZ010000217.1"/>
</dbReference>
<dbReference type="InterPro" id="IPR036812">
    <property type="entry name" value="NAD(P)_OxRdtase_dom_sf"/>
</dbReference>
<comment type="caution">
    <text evidence="1">The sequence shown here is derived from an EMBL/GenBank/DDBJ whole genome shotgun (WGS) entry which is preliminary data.</text>
</comment>
<dbReference type="SUPFAM" id="SSF51430">
    <property type="entry name" value="NAD(P)-linked oxidoreductase"/>
    <property type="match status" value="1"/>
</dbReference>
<dbReference type="EMBL" id="JAYWVC010000015">
    <property type="protein sequence ID" value="MED7821803.1"/>
    <property type="molecule type" value="Genomic_DNA"/>
</dbReference>
<dbReference type="Gene3D" id="3.20.20.100">
    <property type="entry name" value="NADP-dependent oxidoreductase domain"/>
    <property type="match status" value="1"/>
</dbReference>
<evidence type="ECO:0008006" key="3">
    <source>
        <dbReference type="Google" id="ProtNLM"/>
    </source>
</evidence>
<gene>
    <name evidence="1" type="ORF">VXC91_07355</name>
</gene>
<organism evidence="1 2">
    <name type="scientific">Streptomyces chiangmaiensis</name>
    <dbReference type="NCBI Taxonomy" id="766497"/>
    <lineage>
        <taxon>Bacteria</taxon>
        <taxon>Bacillati</taxon>
        <taxon>Actinomycetota</taxon>
        <taxon>Actinomycetes</taxon>
        <taxon>Kitasatosporales</taxon>
        <taxon>Streptomycetaceae</taxon>
        <taxon>Streptomyces</taxon>
    </lineage>
</organism>
<reference evidence="1" key="1">
    <citation type="submission" date="2024-01" db="EMBL/GenBank/DDBJ databases">
        <title>First draft genome sequence data of TA4-1, the type strain of Gram-positive actinobacterium Streptomyces chiangmaiensis.</title>
        <authorList>
            <person name="Yasawong M."/>
            <person name="Nantapong N."/>
        </authorList>
    </citation>
    <scope>NUCLEOTIDE SEQUENCE</scope>
    <source>
        <strain evidence="1">TA4-1</strain>
    </source>
</reference>
<protein>
    <recommendedName>
        <fullName evidence="3">Aldo/keto reductase</fullName>
    </recommendedName>
</protein>
<sequence>MPLGHRVTLGRSGLQVSPFTLGAMTFGQDSGAGCSVEESEKIVAAYLELGVNFGEVR</sequence>
<evidence type="ECO:0000313" key="1">
    <source>
        <dbReference type="EMBL" id="MED7821803.1"/>
    </source>
</evidence>
<accession>A0ABU7FCM5</accession>